<proteinExistence type="predicted"/>
<keyword evidence="1" id="KW-0472">Membrane</keyword>
<dbReference type="EMBL" id="JBHRTN010000018">
    <property type="protein sequence ID" value="MFC3126463.1"/>
    <property type="molecule type" value="Genomic_DNA"/>
</dbReference>
<reference evidence="3" key="1">
    <citation type="journal article" date="2019" name="Int. J. Syst. Evol. Microbiol.">
        <title>The Global Catalogue of Microorganisms (GCM) 10K type strain sequencing project: providing services to taxonomists for standard genome sequencing and annotation.</title>
        <authorList>
            <consortium name="The Broad Institute Genomics Platform"/>
            <consortium name="The Broad Institute Genome Sequencing Center for Infectious Disease"/>
            <person name="Wu L."/>
            <person name="Ma J."/>
        </authorList>
    </citation>
    <scope>NUCLEOTIDE SEQUENCE [LARGE SCALE GENOMIC DNA]</scope>
    <source>
        <strain evidence="3">KCTC 52094</strain>
    </source>
</reference>
<keyword evidence="3" id="KW-1185">Reference proteome</keyword>
<feature type="transmembrane region" description="Helical" evidence="1">
    <location>
        <begin position="12"/>
        <end position="34"/>
    </location>
</feature>
<organism evidence="2 3">
    <name type="scientific">Teichococcus globiformis</name>
    <dbReference type="NCBI Taxonomy" id="2307229"/>
    <lineage>
        <taxon>Bacteria</taxon>
        <taxon>Pseudomonadati</taxon>
        <taxon>Pseudomonadota</taxon>
        <taxon>Alphaproteobacteria</taxon>
        <taxon>Acetobacterales</taxon>
        <taxon>Roseomonadaceae</taxon>
        <taxon>Roseomonas</taxon>
    </lineage>
</organism>
<name>A0ABV7G3Q6_9PROT</name>
<gene>
    <name evidence="2" type="ORF">ACFOD4_15475</name>
</gene>
<comment type="caution">
    <text evidence="2">The sequence shown here is derived from an EMBL/GenBank/DDBJ whole genome shotgun (WGS) entry which is preliminary data.</text>
</comment>
<accession>A0ABV7G3Q6</accession>
<evidence type="ECO:0000313" key="3">
    <source>
        <dbReference type="Proteomes" id="UP001595593"/>
    </source>
</evidence>
<dbReference type="Proteomes" id="UP001595593">
    <property type="component" value="Unassembled WGS sequence"/>
</dbReference>
<sequence length="76" mass="8487">MAARLWSIGSLLVLIGIIAYVFGWDMLLWIPRMALDALTWLPNMVMEAWHEQPWAVGLALLGLALMAVARVIGRRG</sequence>
<keyword evidence="1" id="KW-1133">Transmembrane helix</keyword>
<keyword evidence="1" id="KW-0812">Transmembrane</keyword>
<feature type="transmembrane region" description="Helical" evidence="1">
    <location>
        <begin position="54"/>
        <end position="73"/>
    </location>
</feature>
<dbReference type="RefSeq" id="WP_379597802.1">
    <property type="nucleotide sequence ID" value="NZ_JBHRTN010000018.1"/>
</dbReference>
<evidence type="ECO:0000256" key="1">
    <source>
        <dbReference type="SAM" id="Phobius"/>
    </source>
</evidence>
<protein>
    <submittedName>
        <fullName evidence="2">Uncharacterized protein</fullName>
    </submittedName>
</protein>
<evidence type="ECO:0000313" key="2">
    <source>
        <dbReference type="EMBL" id="MFC3126463.1"/>
    </source>
</evidence>